<accession>A0A161M5S1</accession>
<reference evidence="3" key="2">
    <citation type="journal article" date="2017" name="Genome Announc.">
        <title>Draft genome sequence of Paludibacter jiangxiensis NM7(T), a propionate-producing fermentative bacterium.</title>
        <authorList>
            <person name="Qiu Y.-L."/>
            <person name="Tourlousse D.M."/>
            <person name="Matsuura N."/>
            <person name="Ohashi A."/>
            <person name="Sekiguchi Y."/>
        </authorList>
    </citation>
    <scope>NUCLEOTIDE SEQUENCE [LARGE SCALE GENOMIC DNA]</scope>
    <source>
        <strain evidence="3">NM7</strain>
    </source>
</reference>
<dbReference type="EMBL" id="BDCR01000004">
    <property type="protein sequence ID" value="GAT63813.1"/>
    <property type="molecule type" value="Genomic_DNA"/>
</dbReference>
<proteinExistence type="predicted"/>
<feature type="signal peptide" evidence="1">
    <location>
        <begin position="1"/>
        <end position="20"/>
    </location>
</feature>
<protein>
    <recommendedName>
        <fullName evidence="4">DUF4249 domain-containing protein</fullName>
    </recommendedName>
</protein>
<evidence type="ECO:0000313" key="3">
    <source>
        <dbReference type="Proteomes" id="UP000076586"/>
    </source>
</evidence>
<dbReference type="Pfam" id="PF14054">
    <property type="entry name" value="DUF4249"/>
    <property type="match status" value="1"/>
</dbReference>
<dbReference type="AlphaFoldDB" id="A0A161M5S1"/>
<dbReference type="OrthoDB" id="1117670at2"/>
<organism evidence="2 3">
    <name type="scientific">Paludibacter jiangxiensis</name>
    <dbReference type="NCBI Taxonomy" id="681398"/>
    <lineage>
        <taxon>Bacteria</taxon>
        <taxon>Pseudomonadati</taxon>
        <taxon>Bacteroidota</taxon>
        <taxon>Bacteroidia</taxon>
        <taxon>Bacteroidales</taxon>
        <taxon>Paludibacteraceae</taxon>
        <taxon>Paludibacter</taxon>
    </lineage>
</organism>
<keyword evidence="1" id="KW-0732">Signal</keyword>
<evidence type="ECO:0000256" key="1">
    <source>
        <dbReference type="SAM" id="SignalP"/>
    </source>
</evidence>
<dbReference type="RefSeq" id="WP_084252404.1">
    <property type="nucleotide sequence ID" value="NZ_BDCR01000004.1"/>
</dbReference>
<name>A0A161M5S1_9BACT</name>
<dbReference type="InterPro" id="IPR025345">
    <property type="entry name" value="DUF4249"/>
</dbReference>
<dbReference type="PROSITE" id="PS51257">
    <property type="entry name" value="PROKAR_LIPOPROTEIN"/>
    <property type="match status" value="1"/>
</dbReference>
<reference evidence="3" key="1">
    <citation type="submission" date="2016-04" db="EMBL/GenBank/DDBJ databases">
        <title>Draft genome sequence of Paludibacter jiangxiensis strain NM7.</title>
        <authorList>
            <person name="Qiu Y."/>
            <person name="Matsuura N."/>
            <person name="Ohashi A."/>
            <person name="Tourlousse M.D."/>
            <person name="Sekiguchi Y."/>
        </authorList>
    </citation>
    <scope>NUCLEOTIDE SEQUENCE [LARGE SCALE GENOMIC DNA]</scope>
    <source>
        <strain evidence="3">NM7</strain>
    </source>
</reference>
<gene>
    <name evidence="2" type="ORF">PJIAN_4355</name>
</gene>
<evidence type="ECO:0000313" key="2">
    <source>
        <dbReference type="EMBL" id="GAT63813.1"/>
    </source>
</evidence>
<evidence type="ECO:0008006" key="4">
    <source>
        <dbReference type="Google" id="ProtNLM"/>
    </source>
</evidence>
<comment type="caution">
    <text evidence="2">The sequence shown here is derived from an EMBL/GenBank/DDBJ whole genome shotgun (WGS) entry which is preliminary data.</text>
</comment>
<feature type="chain" id="PRO_5007824167" description="DUF4249 domain-containing protein" evidence="1">
    <location>
        <begin position="21"/>
        <end position="291"/>
    </location>
</feature>
<keyword evidence="3" id="KW-1185">Reference proteome</keyword>
<sequence length="291" mass="32317">MKPQLYLYAIFMAIAFVSCTTDFNVNLDSIPVELVVDGAISTDTTEHVVRLKKTGNYFCDQPVSVVSGASVTLSDGITSITLHEDAQEKGAYKTPSNYFGVAGRTYTLTISDIDVNEDDIKETYTATSTLNAVPPLKKIQVEKQVLLYENVWAVNAWMKDPSGVSNYYLTKAYKNKTCISDTITEWGLISDALFDGMEVSGKTMLYIRSENKAEKIHSGDRVMLETCSISQDYYNFIGEVKNESRGHNPLLGGQPANIRTNIIQTFPKNAINNPRGYFAAYAISRAETIFK</sequence>
<dbReference type="STRING" id="681398.PJIAN_4355"/>
<dbReference type="Proteomes" id="UP000076586">
    <property type="component" value="Unassembled WGS sequence"/>
</dbReference>